<dbReference type="AlphaFoldDB" id="A0A1T5FY57"/>
<feature type="compositionally biased region" description="Basic residues" evidence="1">
    <location>
        <begin position="320"/>
        <end position="330"/>
    </location>
</feature>
<keyword evidence="2" id="KW-0131">Cell cycle</keyword>
<organism evidence="2 3">
    <name type="scientific">Soonwooa buanensis</name>
    <dbReference type="NCBI Taxonomy" id="619805"/>
    <lineage>
        <taxon>Bacteria</taxon>
        <taxon>Pseudomonadati</taxon>
        <taxon>Bacteroidota</taxon>
        <taxon>Flavobacteriia</taxon>
        <taxon>Flavobacteriales</taxon>
        <taxon>Weeksellaceae</taxon>
        <taxon>Chryseobacterium group</taxon>
        <taxon>Soonwooa</taxon>
    </lineage>
</organism>
<feature type="compositionally biased region" description="Basic and acidic residues" evidence="1">
    <location>
        <begin position="283"/>
        <end position="309"/>
    </location>
</feature>
<protein>
    <submittedName>
        <fullName evidence="2">Cell division protein FtsQ</fullName>
    </submittedName>
</protein>
<dbReference type="OrthoDB" id="1466667at2"/>
<sequence length="330" mass="37649">MKNKYRILKILVTVGILVFLLSFSLKRFSEKPVSEPKVKLNQTAPSVYFISEKEVSELIKKNNPENKIGTLDIPKLEKKLNDNDFVDSANVYLDLNGTLNIDVKQRVPVFRLQKGGKDFYVDANGVEFPISRNYSFPCLLVSGDVKKEEYQALGNLVDKINKDDFSKKYFIGISKYKDDYSLLTSEGNYKVEIGDLNNIDFKVKGFKTFVEKYMIYQNPEKYKRISVKYENQIVTTLNPYFKENDSVLKAQQKALEKPLAKATGKEDANKTEKKPAVATPTKPKLEEKPKAEPKKQEKPKATPKQDKPKTQQSASPKKEAAKKKTKVVVE</sequence>
<dbReference type="EMBL" id="FUYZ01000008">
    <property type="protein sequence ID" value="SKC01027.1"/>
    <property type="molecule type" value="Genomic_DNA"/>
</dbReference>
<evidence type="ECO:0000313" key="2">
    <source>
        <dbReference type="EMBL" id="SKC01027.1"/>
    </source>
</evidence>
<dbReference type="RefSeq" id="WP_144038372.1">
    <property type="nucleotide sequence ID" value="NZ_FUYZ01000008.1"/>
</dbReference>
<reference evidence="2 3" key="1">
    <citation type="submission" date="2017-02" db="EMBL/GenBank/DDBJ databases">
        <authorList>
            <person name="Peterson S.W."/>
        </authorList>
    </citation>
    <scope>NUCLEOTIDE SEQUENCE [LARGE SCALE GENOMIC DNA]</scope>
    <source>
        <strain evidence="2 3">DSM 22323</strain>
    </source>
</reference>
<dbReference type="GO" id="GO:0051301">
    <property type="term" value="P:cell division"/>
    <property type="evidence" value="ECO:0007669"/>
    <property type="project" value="UniProtKB-KW"/>
</dbReference>
<feature type="compositionally biased region" description="Basic and acidic residues" evidence="1">
    <location>
        <begin position="258"/>
        <end position="275"/>
    </location>
</feature>
<keyword evidence="3" id="KW-1185">Reference proteome</keyword>
<accession>A0A1T5FY57</accession>
<gene>
    <name evidence="2" type="ORF">SAMN05660477_02421</name>
</gene>
<proteinExistence type="predicted"/>
<evidence type="ECO:0000256" key="1">
    <source>
        <dbReference type="SAM" id="MobiDB-lite"/>
    </source>
</evidence>
<dbReference type="Proteomes" id="UP000191112">
    <property type="component" value="Unassembled WGS sequence"/>
</dbReference>
<name>A0A1T5FY57_9FLAO</name>
<evidence type="ECO:0000313" key="3">
    <source>
        <dbReference type="Proteomes" id="UP000191112"/>
    </source>
</evidence>
<feature type="region of interest" description="Disordered" evidence="1">
    <location>
        <begin position="258"/>
        <end position="330"/>
    </location>
</feature>
<keyword evidence="2" id="KW-0132">Cell division</keyword>
<dbReference type="STRING" id="619805.SAMN05660477_02421"/>